<name>A0ABN3VKB2_9PSEU</name>
<sequence length="154" mass="16861">MRARSAAVLLTAVLAAGCANSGTNGRIVGDNSDQCDPAAKLPESVQRIGLQLPANRADEKFCYRPRQQDEWILQLSFSAARGEVESFLSGNGLPALKEGYSPIISSDARKLGWELDSLSRYSGGEQWNGDGYQSVVVDQSDDARWHVYFKFANM</sequence>
<dbReference type="EMBL" id="BAAAUX010000026">
    <property type="protein sequence ID" value="GAA2813703.1"/>
    <property type="molecule type" value="Genomic_DNA"/>
</dbReference>
<organism evidence="2 3">
    <name type="scientific">Saccharopolyspora taberi</name>
    <dbReference type="NCBI Taxonomy" id="60895"/>
    <lineage>
        <taxon>Bacteria</taxon>
        <taxon>Bacillati</taxon>
        <taxon>Actinomycetota</taxon>
        <taxon>Actinomycetes</taxon>
        <taxon>Pseudonocardiales</taxon>
        <taxon>Pseudonocardiaceae</taxon>
        <taxon>Saccharopolyspora</taxon>
    </lineage>
</organism>
<keyword evidence="3" id="KW-1185">Reference proteome</keyword>
<protein>
    <recommendedName>
        <fullName evidence="4">Lipoprotein</fullName>
    </recommendedName>
</protein>
<gene>
    <name evidence="2" type="ORF">GCM10010470_56450</name>
</gene>
<keyword evidence="1" id="KW-0732">Signal</keyword>
<evidence type="ECO:0000313" key="2">
    <source>
        <dbReference type="EMBL" id="GAA2813703.1"/>
    </source>
</evidence>
<evidence type="ECO:0000256" key="1">
    <source>
        <dbReference type="SAM" id="SignalP"/>
    </source>
</evidence>
<evidence type="ECO:0008006" key="4">
    <source>
        <dbReference type="Google" id="ProtNLM"/>
    </source>
</evidence>
<comment type="caution">
    <text evidence="2">The sequence shown here is derived from an EMBL/GenBank/DDBJ whole genome shotgun (WGS) entry which is preliminary data.</text>
</comment>
<accession>A0ABN3VKB2</accession>
<feature type="chain" id="PRO_5045863583" description="Lipoprotein" evidence="1">
    <location>
        <begin position="22"/>
        <end position="154"/>
    </location>
</feature>
<dbReference type="PROSITE" id="PS51257">
    <property type="entry name" value="PROKAR_LIPOPROTEIN"/>
    <property type="match status" value="1"/>
</dbReference>
<reference evidence="2 3" key="1">
    <citation type="journal article" date="2019" name="Int. J. Syst. Evol. Microbiol.">
        <title>The Global Catalogue of Microorganisms (GCM) 10K type strain sequencing project: providing services to taxonomists for standard genome sequencing and annotation.</title>
        <authorList>
            <consortium name="The Broad Institute Genomics Platform"/>
            <consortium name="The Broad Institute Genome Sequencing Center for Infectious Disease"/>
            <person name="Wu L."/>
            <person name="Ma J."/>
        </authorList>
    </citation>
    <scope>NUCLEOTIDE SEQUENCE [LARGE SCALE GENOMIC DNA]</scope>
    <source>
        <strain evidence="2 3">JCM 9383</strain>
    </source>
</reference>
<feature type="signal peptide" evidence="1">
    <location>
        <begin position="1"/>
        <end position="21"/>
    </location>
</feature>
<proteinExistence type="predicted"/>
<dbReference type="Proteomes" id="UP001500979">
    <property type="component" value="Unassembled WGS sequence"/>
</dbReference>
<evidence type="ECO:0000313" key="3">
    <source>
        <dbReference type="Proteomes" id="UP001500979"/>
    </source>
</evidence>
<dbReference type="RefSeq" id="WP_344684847.1">
    <property type="nucleotide sequence ID" value="NZ_BAAAUX010000026.1"/>
</dbReference>